<evidence type="ECO:0000313" key="1">
    <source>
        <dbReference type="EMBL" id="MPN63222.1"/>
    </source>
</evidence>
<dbReference type="EMBL" id="VSSQ01142309">
    <property type="protein sequence ID" value="MPN63222.1"/>
    <property type="molecule type" value="Genomic_DNA"/>
</dbReference>
<organism evidence="1">
    <name type="scientific">bioreactor metagenome</name>
    <dbReference type="NCBI Taxonomy" id="1076179"/>
    <lineage>
        <taxon>unclassified sequences</taxon>
        <taxon>metagenomes</taxon>
        <taxon>ecological metagenomes</taxon>
    </lineage>
</organism>
<reference evidence="1" key="1">
    <citation type="submission" date="2019-08" db="EMBL/GenBank/DDBJ databases">
        <authorList>
            <person name="Kucharzyk K."/>
            <person name="Murdoch R.W."/>
            <person name="Higgins S."/>
            <person name="Loffler F."/>
        </authorList>
    </citation>
    <scope>NUCLEOTIDE SEQUENCE</scope>
</reference>
<name>A0A645JJ25_9ZZZZ</name>
<comment type="caution">
    <text evidence="1">The sequence shown here is derived from an EMBL/GenBank/DDBJ whole genome shotgun (WGS) entry which is preliminary data.</text>
</comment>
<dbReference type="AlphaFoldDB" id="A0A645JJ25"/>
<accession>A0A645JJ25</accession>
<protein>
    <submittedName>
        <fullName evidence="1">Uncharacterized protein</fullName>
    </submittedName>
</protein>
<proteinExistence type="predicted"/>
<gene>
    <name evidence="1" type="ORF">SDC9_210979</name>
</gene>
<sequence length="80" mass="9345">MAHSGLLFLKLSGQRKLNLRVYDTSHFIVNHVKIIEHFTELLDLSIISIYFYFETYRAHQDTKSCHPLPNGADDSFFDID</sequence>